<dbReference type="Proteomes" id="UP001165063">
    <property type="component" value="Unassembled WGS sequence"/>
</dbReference>
<dbReference type="InterPro" id="IPR032376">
    <property type="entry name" value="DOCK_N"/>
</dbReference>
<dbReference type="GO" id="GO:0005085">
    <property type="term" value="F:guanyl-nucleotide exchange factor activity"/>
    <property type="evidence" value="ECO:0007669"/>
    <property type="project" value="InterPro"/>
</dbReference>
<dbReference type="PANTHER" id="PTHR45653:SF10">
    <property type="entry name" value="MYOBLAST CITY, ISOFORM B"/>
    <property type="match status" value="1"/>
</dbReference>
<dbReference type="GO" id="GO:0031267">
    <property type="term" value="F:small GTPase binding"/>
    <property type="evidence" value="ECO:0007669"/>
    <property type="project" value="TreeGrafter"/>
</dbReference>
<gene>
    <name evidence="3" type="ORF">Amon01_000248100</name>
</gene>
<dbReference type="GO" id="GO:0007264">
    <property type="term" value="P:small GTPase-mediated signal transduction"/>
    <property type="evidence" value="ECO:0007669"/>
    <property type="project" value="InterPro"/>
</dbReference>
<proteinExistence type="inferred from homology"/>
<evidence type="ECO:0000256" key="1">
    <source>
        <dbReference type="PROSITE-ProRule" id="PRU00984"/>
    </source>
</evidence>
<evidence type="ECO:0000313" key="4">
    <source>
        <dbReference type="Proteomes" id="UP001165063"/>
    </source>
</evidence>
<accession>A0A9W7DDW3</accession>
<dbReference type="InterPro" id="IPR026791">
    <property type="entry name" value="DOCK"/>
</dbReference>
<dbReference type="GO" id="GO:0005737">
    <property type="term" value="C:cytoplasm"/>
    <property type="evidence" value="ECO:0007669"/>
    <property type="project" value="TreeGrafter"/>
</dbReference>
<dbReference type="InterPro" id="IPR057500">
    <property type="entry name" value="C2_DCK1_4th"/>
</dbReference>
<dbReference type="Pfam" id="PF25338">
    <property type="entry name" value="C2_DCK_4th"/>
    <property type="match status" value="1"/>
</dbReference>
<comment type="caution">
    <text evidence="3">The sequence shown here is derived from an EMBL/GenBank/DDBJ whole genome shotgun (WGS) entry which is preliminary data.</text>
</comment>
<organism evidence="3 4">
    <name type="scientific">Ambrosiozyma monospora</name>
    <name type="common">Yeast</name>
    <name type="synonym">Endomycopsis monosporus</name>
    <dbReference type="NCBI Taxonomy" id="43982"/>
    <lineage>
        <taxon>Eukaryota</taxon>
        <taxon>Fungi</taxon>
        <taxon>Dikarya</taxon>
        <taxon>Ascomycota</taxon>
        <taxon>Saccharomycotina</taxon>
        <taxon>Pichiomycetes</taxon>
        <taxon>Pichiales</taxon>
        <taxon>Pichiaceae</taxon>
        <taxon>Ambrosiozyma</taxon>
    </lineage>
</organism>
<dbReference type="EMBL" id="BSXU01000912">
    <property type="protein sequence ID" value="GMG22083.1"/>
    <property type="molecule type" value="Genomic_DNA"/>
</dbReference>
<dbReference type="Gene3D" id="1.25.40.410">
    <property type="match status" value="1"/>
</dbReference>
<dbReference type="InterPro" id="IPR027357">
    <property type="entry name" value="DOCKER_dom"/>
</dbReference>
<evidence type="ECO:0000259" key="2">
    <source>
        <dbReference type="PROSITE" id="PS51651"/>
    </source>
</evidence>
<dbReference type="PROSITE" id="PS51651">
    <property type="entry name" value="DOCKER"/>
    <property type="match status" value="1"/>
</dbReference>
<keyword evidence="4" id="KW-1185">Reference proteome</keyword>
<protein>
    <submittedName>
        <fullName evidence="3">Unnamed protein product</fullName>
    </submittedName>
</protein>
<dbReference type="Pfam" id="PF16172">
    <property type="entry name" value="DOCK_N"/>
    <property type="match status" value="1"/>
</dbReference>
<sequence length="1645" mass="185743">MSWAPLPKIICGWAIKPFTPLDDPSISSKRHVSQHLKNIYPGDLLYVFETCSSPTTQSQTSTTSSSTPTKWGRGYLVSQLDPSDFSLASVSTDVLLETKTSIIIFPLSHMQVLRELQITSTDDQVDSLHCENGLNIYSNDASNDVYSLGSSNVTTGSSGGSIKKRTRPALPTNDYALSLDSLLGEIEATLKSLNVHIFALYTRGDMTYFKQLVQLFNELEEIKFNFKYSLLTREEVKEARKKTAYLMTKISKIVAADHGTDQKSKKDVAAYESILARDEVTGELFSIAQGDYANTLKDLARLAQNQIFSALSPNYPIVNSDIRTYPERNKQFEQCFPSHILVDFKSLSGESHRNPEGYCGLTAYIYLRNSKKRLTECFAIEIGPDNDILIDGLSAALFKNIPANEIDSGRIYLVALITETVQLKTSSSSNGVPNLQTIRKGMCAGAVDISRIFSRRKDHLDALKSHEFCMKLYASFMAENSSANAPFQLYPGMNPLLAMSMTMANNGWGELIDRIISGSNKGIAINPRCEKLDFTIKELKNESFVSEVQTNRAIDVIRAMFFDPADSNYDRIYLKVIKTSDLIGSNEHLADGWSFVSTSPDEHVGEIVQVTGLPRLPSNENEYLYFDVYVNGVFHSEGRYPLRVYNKIADTELTGKRPKKIELFSQNVTAPVGAVEIALEYVGKNYNIDNYVEVVLNWRDVYEKNDLMTSAKNLIITLDRVRKTGIQTVVKFFPELMANLLDIYLFSSEKHQIFTAYGAVQDDKFKLLSNAAFECFVHILDMAIARQDSYVHMFDQLLRSTLPKVGNFLITDLNEYLGTFKTSWNSTGRAICRIAVLITSLAANSISDHKSFFGSALAFSHTISEFLSSDKDIFISDQLVLIDHLESITFSLRGTCDDYQLAKFVTSWSAAIGLKGMNVLDELSTNALMNKRKFTAHQLVIKKMMYLNRSVHSFLIESNITDARNLLISTALSNALEVIFNPKIDLDASRCAFGVVLAVFEASFGAEKKFVPESEDINIIICRMLPTLCDAFNIYFKFCKSKKLLKPKRTFTQVFPASYPFEEHFIDSNVEDVSLCEPLIELTILICITCKATFDVKNSIELTYVNHEKYTGNFSSLDSYLGTSSKYKPDVLDEVRDDSYQSVMTAKAFRELTHPTYYPGHKWLSLKALANVSVADLFEVAHTVVIMPSPEHPELFDKEFWDSFIYCSFRTATAKPCALEYLNSVAKKACFNITGDLRTRVAKNLYSCWQIWGFECSEDIKKRFNITTNGGFQKLMYGKGNYGIISDILLMSYQRNKACVEYGSKMLWEIFVTEWTDKQDMFDIEQEITIALYKTLFNNDHYIPGTIEIQNYSSAMLQLHAVLDPEDEAYHPILDIGNIMFDLEETSLEMLSIPLGEEFDDARTFYKLHVAGILMNSDKPEFLQSLINEMYESNLKKNNFVQAALSLELLANTYDWNNSYYLPACKAPKFPAQSEFKRKESLFRIMASCFVKGGKIEQAIDTYNELLEAYRNYNFDLSGLSFCHGELCKSYIAMESTGRLDSAFFKVSYIGLGFPKNIRGKDFIYEGLPFEHITSINQRLARLYPGSRIITNEDEAAKLAANPPVGKYIHSKTVAPAKSLTENKEFLVQPTFVTCGLRKLLMKLN</sequence>
<dbReference type="PANTHER" id="PTHR45653">
    <property type="entry name" value="DEDICATOR OF CYTOKINESIS"/>
    <property type="match status" value="1"/>
</dbReference>
<dbReference type="InterPro" id="IPR043161">
    <property type="entry name" value="DOCK_C_lobe_A"/>
</dbReference>
<dbReference type="GO" id="GO:0005886">
    <property type="term" value="C:plasma membrane"/>
    <property type="evidence" value="ECO:0007669"/>
    <property type="project" value="TreeGrafter"/>
</dbReference>
<feature type="domain" description="DOCKER" evidence="2">
    <location>
        <begin position="1414"/>
        <end position="1645"/>
    </location>
</feature>
<reference evidence="3" key="1">
    <citation type="submission" date="2023-04" db="EMBL/GenBank/DDBJ databases">
        <title>Ambrosiozyma monospora NBRC 1965.</title>
        <authorList>
            <person name="Ichikawa N."/>
            <person name="Sato H."/>
            <person name="Tonouchi N."/>
        </authorList>
    </citation>
    <scope>NUCLEOTIDE SEQUENCE</scope>
    <source>
        <strain evidence="3">NBRC 1965</strain>
    </source>
</reference>
<name>A0A9W7DDW3_AMBMO</name>
<comment type="similarity">
    <text evidence="1">Belongs to the DOCK family.</text>
</comment>
<evidence type="ECO:0000313" key="3">
    <source>
        <dbReference type="EMBL" id="GMG22083.1"/>
    </source>
</evidence>
<dbReference type="OrthoDB" id="18896at2759"/>